<comment type="caution">
    <text evidence="14">The sequence shown here is derived from an EMBL/GenBank/DDBJ whole genome shotgun (WGS) entry which is preliminary data.</text>
</comment>
<evidence type="ECO:0000256" key="5">
    <source>
        <dbReference type="ARBA" id="ARBA00022833"/>
    </source>
</evidence>
<reference evidence="14" key="1">
    <citation type="journal article" date="2020" name="Cell">
        <title>Large-Scale Comparative Analyses of Tick Genomes Elucidate Their Genetic Diversity and Vector Capacities.</title>
        <authorList>
            <consortium name="Tick Genome and Microbiome Consortium (TIGMIC)"/>
            <person name="Jia N."/>
            <person name="Wang J."/>
            <person name="Shi W."/>
            <person name="Du L."/>
            <person name="Sun Y."/>
            <person name="Zhan W."/>
            <person name="Jiang J.F."/>
            <person name="Wang Q."/>
            <person name="Zhang B."/>
            <person name="Ji P."/>
            <person name="Bell-Sakyi L."/>
            <person name="Cui X.M."/>
            <person name="Yuan T.T."/>
            <person name="Jiang B.G."/>
            <person name="Yang W.F."/>
            <person name="Lam T.T."/>
            <person name="Chang Q.C."/>
            <person name="Ding S.J."/>
            <person name="Wang X.J."/>
            <person name="Zhu J.G."/>
            <person name="Ruan X.D."/>
            <person name="Zhao L."/>
            <person name="Wei J.T."/>
            <person name="Ye R.Z."/>
            <person name="Que T.C."/>
            <person name="Du C.H."/>
            <person name="Zhou Y.H."/>
            <person name="Cheng J.X."/>
            <person name="Dai P.F."/>
            <person name="Guo W.B."/>
            <person name="Han X.H."/>
            <person name="Huang E.J."/>
            <person name="Li L.F."/>
            <person name="Wei W."/>
            <person name="Gao Y.C."/>
            <person name="Liu J.Z."/>
            <person name="Shao H.Z."/>
            <person name="Wang X."/>
            <person name="Wang C.C."/>
            <person name="Yang T.C."/>
            <person name="Huo Q.B."/>
            <person name="Li W."/>
            <person name="Chen H.Y."/>
            <person name="Chen S.E."/>
            <person name="Zhou L.G."/>
            <person name="Ni X.B."/>
            <person name="Tian J.H."/>
            <person name="Sheng Y."/>
            <person name="Liu T."/>
            <person name="Pan Y.S."/>
            <person name="Xia L.Y."/>
            <person name="Li J."/>
            <person name="Zhao F."/>
            <person name="Cao W.C."/>
        </authorList>
    </citation>
    <scope>NUCLEOTIDE SEQUENCE</scope>
    <source>
        <strain evidence="14">Rmic-2018</strain>
    </source>
</reference>
<dbReference type="InterPro" id="IPR026516">
    <property type="entry name" value="THAP1/10"/>
</dbReference>
<dbReference type="Pfam" id="PF05485">
    <property type="entry name" value="THAP"/>
    <property type="match status" value="1"/>
</dbReference>
<keyword evidence="6" id="KW-0805">Transcription regulation</keyword>
<evidence type="ECO:0000256" key="11">
    <source>
        <dbReference type="ARBA" id="ARBA00023306"/>
    </source>
</evidence>
<keyword evidence="11" id="KW-0131">Cell cycle</keyword>
<keyword evidence="10" id="KW-0539">Nucleus</keyword>
<keyword evidence="8 12" id="KW-0238">DNA-binding</keyword>
<dbReference type="Pfam" id="PF21787">
    <property type="entry name" value="TNP-like_RNaseH_N"/>
    <property type="match status" value="1"/>
</dbReference>
<feature type="domain" description="THAP-type" evidence="13">
    <location>
        <begin position="1"/>
        <end position="96"/>
    </location>
</feature>
<dbReference type="EMBL" id="JABSTU010000010">
    <property type="protein sequence ID" value="KAH8019694.1"/>
    <property type="molecule type" value="Genomic_DNA"/>
</dbReference>
<dbReference type="PANTHER" id="PTHR46600:SF1">
    <property type="entry name" value="THAP DOMAIN-CONTAINING PROTEIN 1"/>
    <property type="match status" value="1"/>
</dbReference>
<keyword evidence="7" id="KW-0175">Coiled coil</keyword>
<dbReference type="Pfam" id="PF21788">
    <property type="entry name" value="TNP-like_GBD"/>
    <property type="match status" value="1"/>
</dbReference>
<reference evidence="14" key="2">
    <citation type="submission" date="2021-09" db="EMBL/GenBank/DDBJ databases">
        <authorList>
            <person name="Jia N."/>
            <person name="Wang J."/>
            <person name="Shi W."/>
            <person name="Du L."/>
            <person name="Sun Y."/>
            <person name="Zhan W."/>
            <person name="Jiang J."/>
            <person name="Wang Q."/>
            <person name="Zhang B."/>
            <person name="Ji P."/>
            <person name="Sakyi L.B."/>
            <person name="Cui X."/>
            <person name="Yuan T."/>
            <person name="Jiang B."/>
            <person name="Yang W."/>
            <person name="Lam T.T.-Y."/>
            <person name="Chang Q."/>
            <person name="Ding S."/>
            <person name="Wang X."/>
            <person name="Zhu J."/>
            <person name="Ruan X."/>
            <person name="Zhao L."/>
            <person name="Wei J."/>
            <person name="Que T."/>
            <person name="Du C."/>
            <person name="Cheng J."/>
            <person name="Dai P."/>
            <person name="Han X."/>
            <person name="Huang E."/>
            <person name="Gao Y."/>
            <person name="Liu J."/>
            <person name="Shao H."/>
            <person name="Ye R."/>
            <person name="Li L."/>
            <person name="Wei W."/>
            <person name="Wang X."/>
            <person name="Wang C."/>
            <person name="Huo Q."/>
            <person name="Li W."/>
            <person name="Guo W."/>
            <person name="Chen H."/>
            <person name="Chen S."/>
            <person name="Zhou L."/>
            <person name="Zhou L."/>
            <person name="Ni X."/>
            <person name="Tian J."/>
            <person name="Zhou Y."/>
            <person name="Sheng Y."/>
            <person name="Liu T."/>
            <person name="Pan Y."/>
            <person name="Xia L."/>
            <person name="Li J."/>
            <person name="Zhao F."/>
            <person name="Cao W."/>
        </authorList>
    </citation>
    <scope>NUCLEOTIDE SEQUENCE</scope>
    <source>
        <strain evidence="14">Rmic-2018</strain>
        <tissue evidence="14">Larvae</tissue>
    </source>
</reference>
<evidence type="ECO:0000313" key="14">
    <source>
        <dbReference type="EMBL" id="KAH8019694.1"/>
    </source>
</evidence>
<dbReference type="Proteomes" id="UP000821866">
    <property type="component" value="Chromosome 8"/>
</dbReference>
<accession>A0A9J6DCY5</accession>
<dbReference type="SMART" id="SM00692">
    <property type="entry name" value="DM3"/>
    <property type="match status" value="1"/>
</dbReference>
<evidence type="ECO:0000259" key="13">
    <source>
        <dbReference type="PROSITE" id="PS50950"/>
    </source>
</evidence>
<dbReference type="InterPro" id="IPR048365">
    <property type="entry name" value="TNP-like_RNaseH_N"/>
</dbReference>
<dbReference type="SUPFAM" id="SSF57716">
    <property type="entry name" value="Glucocorticoid receptor-like (DNA-binding domain)"/>
    <property type="match status" value="1"/>
</dbReference>
<dbReference type="GO" id="GO:0005654">
    <property type="term" value="C:nucleoplasm"/>
    <property type="evidence" value="ECO:0007669"/>
    <property type="project" value="UniProtKB-SubCell"/>
</dbReference>
<keyword evidence="3" id="KW-0479">Metal-binding</keyword>
<proteinExistence type="inferred from homology"/>
<dbReference type="PANTHER" id="PTHR46600">
    <property type="entry name" value="THAP DOMAIN-CONTAINING"/>
    <property type="match status" value="1"/>
</dbReference>
<comment type="similarity">
    <text evidence="2">Belongs to the THAP1 family.</text>
</comment>
<dbReference type="SMART" id="SM00980">
    <property type="entry name" value="THAP"/>
    <property type="match status" value="1"/>
</dbReference>
<dbReference type="InterPro" id="IPR006612">
    <property type="entry name" value="THAP_Znf"/>
</dbReference>
<evidence type="ECO:0000256" key="10">
    <source>
        <dbReference type="ARBA" id="ARBA00023242"/>
    </source>
</evidence>
<dbReference type="PROSITE" id="PS50950">
    <property type="entry name" value="ZF_THAP"/>
    <property type="match status" value="1"/>
</dbReference>
<evidence type="ECO:0000256" key="3">
    <source>
        <dbReference type="ARBA" id="ARBA00022723"/>
    </source>
</evidence>
<comment type="subcellular location">
    <subcellularLocation>
        <location evidence="1">Nucleus</location>
        <location evidence="1">Nucleoplasm</location>
    </subcellularLocation>
</comment>
<evidence type="ECO:0000256" key="12">
    <source>
        <dbReference type="PROSITE-ProRule" id="PRU00309"/>
    </source>
</evidence>
<keyword evidence="5" id="KW-0862">Zinc</keyword>
<keyword evidence="15" id="KW-1185">Reference proteome</keyword>
<evidence type="ECO:0000256" key="7">
    <source>
        <dbReference type="ARBA" id="ARBA00023054"/>
    </source>
</evidence>
<dbReference type="GO" id="GO:0008270">
    <property type="term" value="F:zinc ion binding"/>
    <property type="evidence" value="ECO:0007669"/>
    <property type="project" value="UniProtKB-KW"/>
</dbReference>
<evidence type="ECO:0000256" key="4">
    <source>
        <dbReference type="ARBA" id="ARBA00022771"/>
    </source>
</evidence>
<evidence type="ECO:0000313" key="15">
    <source>
        <dbReference type="Proteomes" id="UP000821866"/>
    </source>
</evidence>
<evidence type="ECO:0000256" key="2">
    <source>
        <dbReference type="ARBA" id="ARBA00006177"/>
    </source>
</evidence>
<evidence type="ECO:0000256" key="8">
    <source>
        <dbReference type="ARBA" id="ARBA00023125"/>
    </source>
</evidence>
<name>A0A9J6DCY5_RHIMP</name>
<dbReference type="GO" id="GO:0043565">
    <property type="term" value="F:sequence-specific DNA binding"/>
    <property type="evidence" value="ECO:0007669"/>
    <property type="project" value="InterPro"/>
</dbReference>
<dbReference type="InterPro" id="IPR048366">
    <property type="entry name" value="TNP-like_GBD"/>
</dbReference>
<sequence length="905" mass="101910">MPTCSAPGCRSGYASAAANPGPRHFFKPPKDPDLLKAWQNAIPRKNFKVTPKTYVCDIHFEPVDIISCYEHTVNGQTVTIPRGRWTLKERAVPRIFPNVPKHLSKPTVPKSARKPPKVRSVVSAQVSSCQSDEYLYDETDACDSMDVDECTDVITLGTAPWLAVVQGSPIFDSWNVRASTIQVIFYKLEESGGVVYIDKAVVIRQDLATEVSSRSVLVPPCSYIKKDGNIPTLLTSQKNLTMFLRYIDALKICPGCKCELFPGISSSKAAMKRQGVWRNKKCMVLSGEHLCPPCKKQKKNFGDRMKRRPKKSTKRKAEREIQNLKKRAIGATVFRERARREVSTLRRCLSEVSAGKVEKAVESVPEAQQLAFRSALKVAKAKSPRGRRYEQEWLMTCLLLRISSPRAYRLMSKMKLMPLPTTTRLRQMMKGMPCEFGFNKVSLDSTGAFMKNKAGVQCYGTLVLNEMKVREVVAFNKSTYKVDGFVDYGDGHDSETTADHALVLMFVPLFHSWVQPIASFATRHAAPGRVLARLVLEAILQLHKHNATVVAVISDGASTNKAMWSCFGIKGKLHEPKHRVDHPCVPDQQLYFLCDVPHIIKCIRNHLMRHKYGMIGEHKINFDHYRRLQEVDGKQQLRVVPKLTKEHVSPDNLRKMNVSLAVQLFSRSTAIGLKVYQRLEEPDLKDCHGTAQFTLMVNNLFDALNVKLPKFGITSSSKEVEVIQEFLDAVNKTEENHITNGAVMFASQVTMESLRVTLASVRDLITDLLSKGARYVLTGKLNQDPLESENAECPEAFLTLEREFKYGSLKLPSWELFSMFRGIEAKISDELQKNRLCSETFWSLLDALEDCDITSVGCSVHKVTTTAELLHSYIVPRLHFAARNTCKSFSSSEKVASARKKVKLM</sequence>
<protein>
    <recommendedName>
        <fullName evidence="13">THAP-type domain-containing protein</fullName>
    </recommendedName>
</protein>
<organism evidence="14 15">
    <name type="scientific">Rhipicephalus microplus</name>
    <name type="common">Cattle tick</name>
    <name type="synonym">Boophilus microplus</name>
    <dbReference type="NCBI Taxonomy" id="6941"/>
    <lineage>
        <taxon>Eukaryota</taxon>
        <taxon>Metazoa</taxon>
        <taxon>Ecdysozoa</taxon>
        <taxon>Arthropoda</taxon>
        <taxon>Chelicerata</taxon>
        <taxon>Arachnida</taxon>
        <taxon>Acari</taxon>
        <taxon>Parasitiformes</taxon>
        <taxon>Ixodida</taxon>
        <taxon>Ixodoidea</taxon>
        <taxon>Ixodidae</taxon>
        <taxon>Rhipicephalinae</taxon>
        <taxon>Rhipicephalus</taxon>
        <taxon>Boophilus</taxon>
    </lineage>
</organism>
<evidence type="ECO:0000256" key="1">
    <source>
        <dbReference type="ARBA" id="ARBA00004642"/>
    </source>
</evidence>
<evidence type="ECO:0000256" key="6">
    <source>
        <dbReference type="ARBA" id="ARBA00023015"/>
    </source>
</evidence>
<gene>
    <name evidence="14" type="ORF">HPB51_021016</name>
</gene>
<evidence type="ECO:0000256" key="9">
    <source>
        <dbReference type="ARBA" id="ARBA00023163"/>
    </source>
</evidence>
<dbReference type="VEuPathDB" id="VectorBase:LOC119168265"/>
<keyword evidence="9" id="KW-0804">Transcription</keyword>
<keyword evidence="4 12" id="KW-0863">Zinc-finger</keyword>
<dbReference type="AlphaFoldDB" id="A0A9J6DCY5"/>